<name>A0A6I6UPC6_9BACI</name>
<evidence type="ECO:0000256" key="1">
    <source>
        <dbReference type="SAM" id="Phobius"/>
    </source>
</evidence>
<dbReference type="EMBL" id="CP047394">
    <property type="protein sequence ID" value="QHE60593.1"/>
    <property type="molecule type" value="Genomic_DNA"/>
</dbReference>
<gene>
    <name evidence="2" type="ORF">FHE72_05710</name>
</gene>
<feature type="transmembrane region" description="Helical" evidence="1">
    <location>
        <begin position="57"/>
        <end position="75"/>
    </location>
</feature>
<proteinExistence type="predicted"/>
<sequence>MMNKPLESIFFLSVWIGKWIGKRIGRGLKGLISFVLIFTLLLSILTDMIGSPFIDQLFYFFNTYLLLGMFYVYAYDWKSSKK</sequence>
<evidence type="ECO:0000313" key="2">
    <source>
        <dbReference type="EMBL" id="QHE60593.1"/>
    </source>
</evidence>
<keyword evidence="1" id="KW-0472">Membrane</keyword>
<organism evidence="2 3">
    <name type="scientific">Rossellomorea vietnamensis</name>
    <dbReference type="NCBI Taxonomy" id="218284"/>
    <lineage>
        <taxon>Bacteria</taxon>
        <taxon>Bacillati</taxon>
        <taxon>Bacillota</taxon>
        <taxon>Bacilli</taxon>
        <taxon>Bacillales</taxon>
        <taxon>Bacillaceae</taxon>
        <taxon>Rossellomorea</taxon>
    </lineage>
</organism>
<keyword evidence="1" id="KW-0812">Transmembrane</keyword>
<protein>
    <submittedName>
        <fullName evidence="2">Uncharacterized protein</fullName>
    </submittedName>
</protein>
<dbReference type="KEGG" id="bvq:FHE72_05710"/>
<keyword evidence="1" id="KW-1133">Transmembrane helix</keyword>
<feature type="transmembrane region" description="Helical" evidence="1">
    <location>
        <begin position="28"/>
        <end position="45"/>
    </location>
</feature>
<dbReference type="AlphaFoldDB" id="A0A6I6UPC6"/>
<reference evidence="2 3" key="1">
    <citation type="submission" date="2019-06" db="EMBL/GenBank/DDBJ databases">
        <title>An operon consisting of a P-type ATPase gene and a transcriptional regular gene given the different cadmium resistance in Bacillus vietamensis 151-6 and Bacillus marisflavi 151-25.</title>
        <authorList>
            <person name="Yu X."/>
        </authorList>
    </citation>
    <scope>NUCLEOTIDE SEQUENCE [LARGE SCALE GENOMIC DNA]</scope>
    <source>
        <strain evidence="2 3">151-6</strain>
    </source>
</reference>
<accession>A0A6I6UPC6</accession>
<evidence type="ECO:0000313" key="3">
    <source>
        <dbReference type="Proteomes" id="UP000465062"/>
    </source>
</evidence>
<dbReference type="RefSeq" id="WP_159361535.1">
    <property type="nucleotide sequence ID" value="NZ_CP047394.1"/>
</dbReference>
<dbReference type="Proteomes" id="UP000465062">
    <property type="component" value="Chromosome"/>
</dbReference>